<dbReference type="PIRSF" id="PIRSF006060">
    <property type="entry name" value="AA_transporter"/>
    <property type="match status" value="1"/>
</dbReference>
<dbReference type="RefSeq" id="WP_188123853.1">
    <property type="nucleotide sequence ID" value="NZ_BOMP01000124.1"/>
</dbReference>
<gene>
    <name evidence="10" type="ORF">BJ964_006057</name>
</gene>
<evidence type="ECO:0000313" key="10">
    <source>
        <dbReference type="EMBL" id="MBB4751896.1"/>
    </source>
</evidence>
<keyword evidence="7 8" id="KW-0472">Membrane</keyword>
<feature type="transmembrane region" description="Helical" evidence="8">
    <location>
        <begin position="248"/>
        <end position="266"/>
    </location>
</feature>
<protein>
    <submittedName>
        <fullName evidence="10">L-asparagine transporter-like permease</fullName>
    </submittedName>
</protein>
<dbReference type="GO" id="GO:0055085">
    <property type="term" value="P:transmembrane transport"/>
    <property type="evidence" value="ECO:0007669"/>
    <property type="project" value="InterPro"/>
</dbReference>
<feature type="transmembrane region" description="Helical" evidence="8">
    <location>
        <begin position="410"/>
        <end position="429"/>
    </location>
</feature>
<dbReference type="Proteomes" id="UP000590511">
    <property type="component" value="Unassembled WGS sequence"/>
</dbReference>
<evidence type="ECO:0000256" key="8">
    <source>
        <dbReference type="SAM" id="Phobius"/>
    </source>
</evidence>
<comment type="similarity">
    <text evidence="2">Belongs to the amino acid-polyamine-organocation (APC) superfamily. Amino acid transporter (AAT) (TC 2.A.3.1) family.</text>
</comment>
<evidence type="ECO:0000256" key="1">
    <source>
        <dbReference type="ARBA" id="ARBA00004141"/>
    </source>
</evidence>
<dbReference type="GO" id="GO:0016020">
    <property type="term" value="C:membrane"/>
    <property type="evidence" value="ECO:0007669"/>
    <property type="project" value="UniProtKB-SubCell"/>
</dbReference>
<feature type="transmembrane region" description="Helical" evidence="8">
    <location>
        <begin position="21"/>
        <end position="42"/>
    </location>
</feature>
<keyword evidence="4 8" id="KW-0812">Transmembrane</keyword>
<comment type="subcellular location">
    <subcellularLocation>
        <location evidence="1">Membrane</location>
        <topology evidence="1">Multi-pass membrane protein</topology>
    </subcellularLocation>
</comment>
<evidence type="ECO:0000256" key="6">
    <source>
        <dbReference type="ARBA" id="ARBA00022989"/>
    </source>
</evidence>
<feature type="transmembrane region" description="Helical" evidence="8">
    <location>
        <begin position="338"/>
        <end position="359"/>
    </location>
</feature>
<keyword evidence="6 8" id="KW-1133">Transmembrane helix</keyword>
<reference evidence="10 11" key="1">
    <citation type="submission" date="2020-08" db="EMBL/GenBank/DDBJ databases">
        <title>Sequencing the genomes of 1000 actinobacteria strains.</title>
        <authorList>
            <person name="Klenk H.-P."/>
        </authorList>
    </citation>
    <scope>NUCLEOTIDE SEQUENCE [LARGE SCALE GENOMIC DNA]</scope>
    <source>
        <strain evidence="10 11">DSM 43150</strain>
    </source>
</reference>
<proteinExistence type="inferred from homology"/>
<feature type="transmembrane region" description="Helical" evidence="8">
    <location>
        <begin position="202"/>
        <end position="227"/>
    </location>
</feature>
<evidence type="ECO:0000256" key="5">
    <source>
        <dbReference type="ARBA" id="ARBA00022970"/>
    </source>
</evidence>
<evidence type="ECO:0000259" key="9">
    <source>
        <dbReference type="Pfam" id="PF00324"/>
    </source>
</evidence>
<dbReference type="EMBL" id="JACHNC010000001">
    <property type="protein sequence ID" value="MBB4751896.1"/>
    <property type="molecule type" value="Genomic_DNA"/>
</dbReference>
<comment type="caution">
    <text evidence="10">The sequence shown here is derived from an EMBL/GenBank/DDBJ whole genome shotgun (WGS) entry which is preliminary data.</text>
</comment>
<organism evidence="10 11">
    <name type="scientific">Actinoplanes lobatus</name>
    <dbReference type="NCBI Taxonomy" id="113568"/>
    <lineage>
        <taxon>Bacteria</taxon>
        <taxon>Bacillati</taxon>
        <taxon>Actinomycetota</taxon>
        <taxon>Actinomycetes</taxon>
        <taxon>Micromonosporales</taxon>
        <taxon>Micromonosporaceae</taxon>
        <taxon>Actinoplanes</taxon>
    </lineage>
</organism>
<feature type="transmembrane region" description="Helical" evidence="8">
    <location>
        <begin position="48"/>
        <end position="68"/>
    </location>
</feature>
<sequence>MVTSPPATRSSLHRGLTSGQIGMLTIGGVIGTGLFLGSGLAVSMAGPSVLLTFAVGGLLAIALTYAAVEMAVAHPGLHGFGAIAHRYLGPLAGFTQRWLYWGVVAISTGTETVAVGIYVRYWWPQVPLWIPVALAATAIIAVNLFPVRSFGTVEYWFSSIKVAAIVVFLVLGAVLVTVGLPGQPATGLSPVTDAPSYLPHGLTGLVVALIVATFSFGGTEALALTAAESADPGRDLPRAARTTILRVFLFYLLSMVVVVSVSHAVGQAPDGALTASPFVLVFAWTGIPAAAAVMNFVVLTAALSALNTVFYVSTRTLHSLAVDGQAPAWARRVNRHGVPVNAIAASAIGLPLAVTVSLVSPDDAFAKLLGIVLFGAALTWILIFATHVAFRRRRSADETRRSPLSLPGGWRTSAAAAVAMATVVVSMLFVDIFRVAWTVGAPTVLVIVVTYTLTRTVLRKRSRA</sequence>
<dbReference type="Gene3D" id="1.20.1740.10">
    <property type="entry name" value="Amino acid/polyamine transporter I"/>
    <property type="match status" value="1"/>
</dbReference>
<dbReference type="PANTHER" id="PTHR43495:SF5">
    <property type="entry name" value="GAMMA-AMINOBUTYRIC ACID PERMEASE"/>
    <property type="match status" value="1"/>
</dbReference>
<name>A0A7W7HJW2_9ACTN</name>
<feature type="domain" description="Amino acid permease/ SLC12A" evidence="9">
    <location>
        <begin position="21"/>
        <end position="453"/>
    </location>
</feature>
<feature type="transmembrane region" description="Helical" evidence="8">
    <location>
        <begin position="162"/>
        <end position="182"/>
    </location>
</feature>
<dbReference type="Pfam" id="PF00324">
    <property type="entry name" value="AA_permease"/>
    <property type="match status" value="1"/>
</dbReference>
<keyword evidence="5" id="KW-0029">Amino-acid transport</keyword>
<evidence type="ECO:0000256" key="4">
    <source>
        <dbReference type="ARBA" id="ARBA00022692"/>
    </source>
</evidence>
<dbReference type="FunFam" id="1.20.1740.10:FF:000001">
    <property type="entry name" value="Amino acid permease"/>
    <property type="match status" value="1"/>
</dbReference>
<dbReference type="PANTHER" id="PTHR43495">
    <property type="entry name" value="GABA PERMEASE"/>
    <property type="match status" value="1"/>
</dbReference>
<feature type="transmembrane region" description="Helical" evidence="8">
    <location>
        <begin position="278"/>
        <end position="306"/>
    </location>
</feature>
<evidence type="ECO:0000256" key="7">
    <source>
        <dbReference type="ARBA" id="ARBA00023136"/>
    </source>
</evidence>
<dbReference type="InterPro" id="IPR004841">
    <property type="entry name" value="AA-permease/SLC12A_dom"/>
</dbReference>
<feature type="transmembrane region" description="Helical" evidence="8">
    <location>
        <begin position="435"/>
        <end position="454"/>
    </location>
</feature>
<feature type="transmembrane region" description="Helical" evidence="8">
    <location>
        <begin position="129"/>
        <end position="150"/>
    </location>
</feature>
<evidence type="ECO:0000256" key="2">
    <source>
        <dbReference type="ARBA" id="ARBA00008583"/>
    </source>
</evidence>
<dbReference type="AlphaFoldDB" id="A0A7W7HJW2"/>
<evidence type="ECO:0000256" key="3">
    <source>
        <dbReference type="ARBA" id="ARBA00022448"/>
    </source>
</evidence>
<dbReference type="GO" id="GO:0006865">
    <property type="term" value="P:amino acid transport"/>
    <property type="evidence" value="ECO:0007669"/>
    <property type="project" value="UniProtKB-KW"/>
</dbReference>
<keyword evidence="3" id="KW-0813">Transport</keyword>
<feature type="transmembrane region" description="Helical" evidence="8">
    <location>
        <begin position="365"/>
        <end position="390"/>
    </location>
</feature>
<accession>A0A7W7HJW2</accession>
<evidence type="ECO:0000313" key="11">
    <source>
        <dbReference type="Proteomes" id="UP000590511"/>
    </source>
</evidence>